<sequence>MTDVAAPSSVLWTRATTVLSQTVLISALLYYFGWVRSQATWSYFGVDTGLLGYGTADYALRSINSAFLPLIGSGIAALGAAALHRTVLGPAARATPSTRRRRMADATILVARVGGVLLMGVAVTGLLLPVAVGNALGVALPLSLLAAACLLSYADHLRACGHRPDRRVPPRTPGLRGLLLTGLALLGLLWSVALYAQATGQDVARSIAAGLRNRPSVTLYSAERLSITGPGITVDTLEQDRTKYHFRYSGLVSLTQTSERYVLVAAGWRKGSDAVYVVPAGDGIRVDITTR</sequence>
<organism evidence="2 3">
    <name type="scientific">Amycolatopsis rifamycinica</name>
    <dbReference type="NCBI Taxonomy" id="287986"/>
    <lineage>
        <taxon>Bacteria</taxon>
        <taxon>Bacillati</taxon>
        <taxon>Actinomycetota</taxon>
        <taxon>Actinomycetes</taxon>
        <taxon>Pseudonocardiales</taxon>
        <taxon>Pseudonocardiaceae</taxon>
        <taxon>Amycolatopsis</taxon>
    </lineage>
</organism>
<reference evidence="2 3" key="1">
    <citation type="submission" date="2014-05" db="EMBL/GenBank/DDBJ databases">
        <title>Draft genome sequence of Amycolatopsis rifamycinica DSM 46095.</title>
        <authorList>
            <person name="Lal R."/>
            <person name="Saxena A."/>
            <person name="Kumari R."/>
            <person name="Mukherjee U."/>
            <person name="Singh P."/>
            <person name="Sangwan N."/>
            <person name="Mahato N.K."/>
        </authorList>
    </citation>
    <scope>NUCLEOTIDE SEQUENCE [LARGE SCALE GENOMIC DNA]</scope>
    <source>
        <strain evidence="2 3">DSM 46095</strain>
    </source>
</reference>
<evidence type="ECO:0000313" key="3">
    <source>
        <dbReference type="Proteomes" id="UP000027345"/>
    </source>
</evidence>
<dbReference type="EMBL" id="JMQI01000062">
    <property type="protein sequence ID" value="KDN18700.1"/>
    <property type="molecule type" value="Genomic_DNA"/>
</dbReference>
<gene>
    <name evidence="2" type="ORF">DV20_29345</name>
</gene>
<dbReference type="eggNOG" id="ENOG502ZD2Q">
    <property type="taxonomic scope" value="Bacteria"/>
</dbReference>
<name>A0A066TV50_9PSEU</name>
<feature type="transmembrane region" description="Helical" evidence="1">
    <location>
        <begin position="134"/>
        <end position="154"/>
    </location>
</feature>
<dbReference type="RefSeq" id="WP_043785849.1">
    <property type="nucleotide sequence ID" value="NZ_JMQI01000062.1"/>
</dbReference>
<keyword evidence="3" id="KW-1185">Reference proteome</keyword>
<keyword evidence="1" id="KW-0812">Transmembrane</keyword>
<comment type="caution">
    <text evidence="2">The sequence shown here is derived from an EMBL/GenBank/DDBJ whole genome shotgun (WGS) entry which is preliminary data.</text>
</comment>
<dbReference type="Proteomes" id="UP000027345">
    <property type="component" value="Unassembled WGS sequence"/>
</dbReference>
<accession>A0A066TV50</accession>
<feature type="transmembrane region" description="Helical" evidence="1">
    <location>
        <begin position="109"/>
        <end position="128"/>
    </location>
</feature>
<proteinExistence type="predicted"/>
<evidence type="ECO:0000256" key="1">
    <source>
        <dbReference type="SAM" id="Phobius"/>
    </source>
</evidence>
<feature type="transmembrane region" description="Helical" evidence="1">
    <location>
        <begin position="41"/>
        <end position="60"/>
    </location>
</feature>
<protein>
    <submittedName>
        <fullName evidence="2">Uncharacterized protein</fullName>
    </submittedName>
</protein>
<dbReference type="OrthoDB" id="4350047at2"/>
<dbReference type="AlphaFoldDB" id="A0A066TV50"/>
<feature type="transmembrane region" description="Helical" evidence="1">
    <location>
        <begin position="12"/>
        <end position="34"/>
    </location>
</feature>
<dbReference type="STRING" id="287986.DV20_29345"/>
<feature type="transmembrane region" description="Helical" evidence="1">
    <location>
        <begin position="175"/>
        <end position="196"/>
    </location>
</feature>
<keyword evidence="1" id="KW-0472">Membrane</keyword>
<keyword evidence="1" id="KW-1133">Transmembrane helix</keyword>
<evidence type="ECO:0000313" key="2">
    <source>
        <dbReference type="EMBL" id="KDN18700.1"/>
    </source>
</evidence>
<feature type="transmembrane region" description="Helical" evidence="1">
    <location>
        <begin position="66"/>
        <end position="88"/>
    </location>
</feature>